<keyword evidence="2" id="KW-0813">Transport</keyword>
<sequence>MYTDSDLFNEKNTLTVNLNDTAQIPWNSVDTSTNVIETFAASVFGNLIETQEIKSSTNKYILIENYSCKDSKCIIDLNKEVKFHNGRTVTAYDFEFSLIRFLTQKREDNFAFTILNDILGIDSVQQSKNETKNGITYPRGILQGIEVIDNFKVVLNLKRNNPYIIEKLNTGRLPIVPIEELQSDYIHWKHLPIGFGQYKLIKSDLDKSQFILENLASENNHKYIRMIFSDQDIGDIRFLSHMSDSKFEGKVILPTVYVNAGFLFNFSTPLGANENFRHAISFALDREKIAQTSPDNDLVAEDQILPSHSILQKYREQIPLIKQNIVLAKEYLNKVPKELWEDKTLHVHSFWMLKKNLNDIEYIQEIKKQLSAIGLNLVFHNTDFNYTKFKEVDENVLWWTGFDYYFVKSKKYLK</sequence>
<evidence type="ECO:0000256" key="1">
    <source>
        <dbReference type="ARBA" id="ARBA00005695"/>
    </source>
</evidence>
<comment type="similarity">
    <text evidence="1">Belongs to the bacterial solute-binding protein 5 family.</text>
</comment>
<evidence type="ECO:0000256" key="2">
    <source>
        <dbReference type="ARBA" id="ARBA00022448"/>
    </source>
</evidence>
<dbReference type="RefSeq" id="WP_172603741.1">
    <property type="nucleotide sequence ID" value="NZ_AP019368.1"/>
</dbReference>
<evidence type="ECO:0000313" key="6">
    <source>
        <dbReference type="Proteomes" id="UP000291236"/>
    </source>
</evidence>
<feature type="domain" description="Solute-binding protein family 5" evidence="4">
    <location>
        <begin position="73"/>
        <end position="205"/>
    </location>
</feature>
<evidence type="ECO:0000259" key="4">
    <source>
        <dbReference type="Pfam" id="PF00496"/>
    </source>
</evidence>
<organism evidence="5 6">
    <name type="scientific">Fluviispira sanaruensis</name>
    <dbReference type="NCBI Taxonomy" id="2493639"/>
    <lineage>
        <taxon>Bacteria</taxon>
        <taxon>Pseudomonadati</taxon>
        <taxon>Bdellovibrionota</taxon>
        <taxon>Oligoflexia</taxon>
        <taxon>Silvanigrellales</taxon>
        <taxon>Silvanigrellaceae</taxon>
        <taxon>Fluviispira</taxon>
    </lineage>
</organism>
<dbReference type="PANTHER" id="PTHR30290">
    <property type="entry name" value="PERIPLASMIC BINDING COMPONENT OF ABC TRANSPORTER"/>
    <property type="match status" value="1"/>
</dbReference>
<accession>A0A4P2VGZ3</accession>
<evidence type="ECO:0000313" key="5">
    <source>
        <dbReference type="EMBL" id="BBH52126.1"/>
    </source>
</evidence>
<keyword evidence="6" id="KW-1185">Reference proteome</keyword>
<reference evidence="5 6" key="1">
    <citation type="submission" date="2018-12" db="EMBL/GenBank/DDBJ databases">
        <title>Rubrispira sanarue gen. nov., sp., nov., a member of the order Silvanigrellales, isolated from a brackish lake in Hamamatsu Japan.</title>
        <authorList>
            <person name="Maejima Y."/>
            <person name="Iino T."/>
            <person name="Muraguchi Y."/>
            <person name="Fukuda K."/>
            <person name="Nojiri H."/>
            <person name="Ohkuma M."/>
            <person name="Moriuchi R."/>
            <person name="Dohra H."/>
            <person name="Kimbara K."/>
            <person name="Shintani M."/>
        </authorList>
    </citation>
    <scope>NUCLEOTIDE SEQUENCE [LARGE SCALE GENOMIC DNA]</scope>
    <source>
        <strain evidence="5 6">RF1110005</strain>
    </source>
</reference>
<dbReference type="InterPro" id="IPR000914">
    <property type="entry name" value="SBP_5_dom"/>
</dbReference>
<dbReference type="GO" id="GO:0015833">
    <property type="term" value="P:peptide transport"/>
    <property type="evidence" value="ECO:0007669"/>
    <property type="project" value="TreeGrafter"/>
</dbReference>
<keyword evidence="3" id="KW-0732">Signal</keyword>
<proteinExistence type="inferred from homology"/>
<dbReference type="Pfam" id="PF00496">
    <property type="entry name" value="SBP_bac_5"/>
    <property type="match status" value="2"/>
</dbReference>
<feature type="domain" description="Solute-binding protein family 5" evidence="4">
    <location>
        <begin position="260"/>
        <end position="397"/>
    </location>
</feature>
<protein>
    <recommendedName>
        <fullName evidence="4">Solute-binding protein family 5 domain-containing protein</fullName>
    </recommendedName>
</protein>
<dbReference type="GO" id="GO:1904680">
    <property type="term" value="F:peptide transmembrane transporter activity"/>
    <property type="evidence" value="ECO:0007669"/>
    <property type="project" value="TreeGrafter"/>
</dbReference>
<dbReference type="PANTHER" id="PTHR30290:SF9">
    <property type="entry name" value="OLIGOPEPTIDE-BINDING PROTEIN APPA"/>
    <property type="match status" value="1"/>
</dbReference>
<dbReference type="InterPro" id="IPR039424">
    <property type="entry name" value="SBP_5"/>
</dbReference>
<evidence type="ECO:0000256" key="3">
    <source>
        <dbReference type="ARBA" id="ARBA00022729"/>
    </source>
</evidence>
<dbReference type="AlphaFoldDB" id="A0A4P2VGZ3"/>
<gene>
    <name evidence="5" type="ORF">JCM31447_05640</name>
</gene>
<dbReference type="SUPFAM" id="SSF53850">
    <property type="entry name" value="Periplasmic binding protein-like II"/>
    <property type="match status" value="1"/>
</dbReference>
<dbReference type="Proteomes" id="UP000291236">
    <property type="component" value="Chromosome"/>
</dbReference>
<name>A0A4P2VGZ3_FLUSA</name>
<dbReference type="EMBL" id="AP019368">
    <property type="protein sequence ID" value="BBH52126.1"/>
    <property type="molecule type" value="Genomic_DNA"/>
</dbReference>
<dbReference type="Gene3D" id="3.40.190.10">
    <property type="entry name" value="Periplasmic binding protein-like II"/>
    <property type="match status" value="1"/>
</dbReference>
<dbReference type="Gene3D" id="3.10.105.10">
    <property type="entry name" value="Dipeptide-binding Protein, Domain 3"/>
    <property type="match status" value="1"/>
</dbReference>
<dbReference type="KEGG" id="sbf:JCM31447_05640"/>